<dbReference type="GO" id="GO:0016758">
    <property type="term" value="F:hexosyltransferase activity"/>
    <property type="evidence" value="ECO:0007669"/>
    <property type="project" value="InterPro"/>
</dbReference>
<organism evidence="11 12">
    <name type="scientific">Ancylostoma caninum</name>
    <name type="common">Dog hookworm</name>
    <dbReference type="NCBI Taxonomy" id="29170"/>
    <lineage>
        <taxon>Eukaryota</taxon>
        <taxon>Metazoa</taxon>
        <taxon>Ecdysozoa</taxon>
        <taxon>Nematoda</taxon>
        <taxon>Chromadorea</taxon>
        <taxon>Rhabditida</taxon>
        <taxon>Rhabditina</taxon>
        <taxon>Rhabditomorpha</taxon>
        <taxon>Strongyloidea</taxon>
        <taxon>Ancylostomatidae</taxon>
        <taxon>Ancylostomatinae</taxon>
        <taxon>Ancylostoma</taxon>
    </lineage>
</organism>
<evidence type="ECO:0000256" key="5">
    <source>
        <dbReference type="ARBA" id="ARBA00022692"/>
    </source>
</evidence>
<protein>
    <recommendedName>
        <fullName evidence="10">Hexosyltransferase</fullName>
        <ecNumber evidence="10">2.4.1.-</ecNumber>
    </recommendedName>
</protein>
<dbReference type="InterPro" id="IPR002659">
    <property type="entry name" value="Glyco_trans_31"/>
</dbReference>
<evidence type="ECO:0000256" key="7">
    <source>
        <dbReference type="ARBA" id="ARBA00022989"/>
    </source>
</evidence>
<dbReference type="OrthoDB" id="10498388at2759"/>
<evidence type="ECO:0000313" key="11">
    <source>
        <dbReference type="EMBL" id="RCN42364.1"/>
    </source>
</evidence>
<proteinExistence type="inferred from homology"/>
<evidence type="ECO:0000256" key="4">
    <source>
        <dbReference type="ARBA" id="ARBA00022679"/>
    </source>
</evidence>
<comment type="similarity">
    <text evidence="2 10">Belongs to the glycosyltransferase 31 family.</text>
</comment>
<keyword evidence="9 10" id="KW-0472">Membrane</keyword>
<gene>
    <name evidence="11" type="ORF">ANCCAN_11661</name>
</gene>
<name>A0A368GD82_ANCCA</name>
<dbReference type="EMBL" id="JOJR01000197">
    <property type="protein sequence ID" value="RCN42364.1"/>
    <property type="molecule type" value="Genomic_DNA"/>
</dbReference>
<keyword evidence="6 10" id="KW-0735">Signal-anchor</keyword>
<evidence type="ECO:0000256" key="9">
    <source>
        <dbReference type="ARBA" id="ARBA00023136"/>
    </source>
</evidence>
<comment type="caution">
    <text evidence="11">The sequence shown here is derived from an EMBL/GenBank/DDBJ whole genome shotgun (WGS) entry which is preliminary data.</text>
</comment>
<dbReference type="PANTHER" id="PTHR11214">
    <property type="entry name" value="BETA-1,3-N-ACETYLGLUCOSAMINYLTRANSFERASE"/>
    <property type="match status" value="1"/>
</dbReference>
<evidence type="ECO:0000256" key="1">
    <source>
        <dbReference type="ARBA" id="ARBA00004323"/>
    </source>
</evidence>
<evidence type="ECO:0000256" key="8">
    <source>
        <dbReference type="ARBA" id="ARBA00023034"/>
    </source>
</evidence>
<keyword evidence="8 10" id="KW-0333">Golgi apparatus</keyword>
<dbReference type="STRING" id="29170.A0A368GD82"/>
<keyword evidence="3 10" id="KW-0328">Glycosyltransferase</keyword>
<dbReference type="Proteomes" id="UP000252519">
    <property type="component" value="Unassembled WGS sequence"/>
</dbReference>
<sequence>MVSRVCRKVLTCLRRIALYISILLAFFGIVAVLHTTNKIEIYRRMPRASNTTEWMTVSTDSELERINTLVMRRFNDDVEFFDPLLNVRNFTNVPRQGICSSSVYLVTVHSRVNDTKTRNRWRHLYGTWQDEVHFVRVCYLHFQYKFRILFAIGNAESEEEQELINQEMEIHGDILQADLKDTYRNITLKVHFLVSLSLSKSLGI</sequence>
<dbReference type="AlphaFoldDB" id="A0A368GD82"/>
<evidence type="ECO:0000256" key="2">
    <source>
        <dbReference type="ARBA" id="ARBA00008661"/>
    </source>
</evidence>
<dbReference type="GO" id="GO:0006493">
    <property type="term" value="P:protein O-linked glycosylation"/>
    <property type="evidence" value="ECO:0007669"/>
    <property type="project" value="TreeGrafter"/>
</dbReference>
<evidence type="ECO:0000313" key="12">
    <source>
        <dbReference type="Proteomes" id="UP000252519"/>
    </source>
</evidence>
<evidence type="ECO:0000256" key="10">
    <source>
        <dbReference type="RuleBase" id="RU363063"/>
    </source>
</evidence>
<evidence type="ECO:0000256" key="3">
    <source>
        <dbReference type="ARBA" id="ARBA00022676"/>
    </source>
</evidence>
<keyword evidence="5 10" id="KW-0812">Transmembrane</keyword>
<keyword evidence="12" id="KW-1185">Reference proteome</keyword>
<dbReference type="GO" id="GO:0000139">
    <property type="term" value="C:Golgi membrane"/>
    <property type="evidence" value="ECO:0007669"/>
    <property type="project" value="UniProtKB-SubCell"/>
</dbReference>
<keyword evidence="7 10" id="KW-1133">Transmembrane helix</keyword>
<dbReference type="EC" id="2.4.1.-" evidence="10"/>
<dbReference type="Pfam" id="PF01762">
    <property type="entry name" value="Galactosyl_T"/>
    <property type="match status" value="1"/>
</dbReference>
<dbReference type="PANTHER" id="PTHR11214:SF314">
    <property type="entry name" value="HEXOSYLTRANSFERASE"/>
    <property type="match status" value="1"/>
</dbReference>
<accession>A0A368GD82</accession>
<feature type="transmembrane region" description="Helical" evidence="10">
    <location>
        <begin position="16"/>
        <end position="35"/>
    </location>
</feature>
<evidence type="ECO:0000256" key="6">
    <source>
        <dbReference type="ARBA" id="ARBA00022968"/>
    </source>
</evidence>
<reference evidence="11 12" key="1">
    <citation type="submission" date="2014-10" db="EMBL/GenBank/DDBJ databases">
        <title>Draft genome of the hookworm Ancylostoma caninum.</title>
        <authorList>
            <person name="Mitreva M."/>
        </authorList>
    </citation>
    <scope>NUCLEOTIDE SEQUENCE [LARGE SCALE GENOMIC DNA]</scope>
    <source>
        <strain evidence="11 12">Baltimore</strain>
    </source>
</reference>
<comment type="subcellular location">
    <subcellularLocation>
        <location evidence="1 10">Golgi apparatus membrane</location>
        <topology evidence="1 10">Single-pass type II membrane protein</topology>
    </subcellularLocation>
</comment>
<keyword evidence="4" id="KW-0808">Transferase</keyword>